<evidence type="ECO:0000313" key="1">
    <source>
        <dbReference type="EMBL" id="MPA39563.1"/>
    </source>
</evidence>
<accession>A0A5B6Z913</accession>
<dbReference type="PANTHER" id="PTHR31390:SF2">
    <property type="entry name" value="EXPRESSED PROTEIN"/>
    <property type="match status" value="1"/>
</dbReference>
<protein>
    <submittedName>
        <fullName evidence="1">Uncharacterized protein</fullName>
    </submittedName>
</protein>
<dbReference type="AlphaFoldDB" id="A0A5B6Z913"/>
<gene>
    <name evidence="1" type="ORF">Din_009004</name>
</gene>
<dbReference type="Pfam" id="PF12043">
    <property type="entry name" value="DUF3527"/>
    <property type="match status" value="1"/>
</dbReference>
<organism evidence="1">
    <name type="scientific">Davidia involucrata</name>
    <name type="common">Dove tree</name>
    <dbReference type="NCBI Taxonomy" id="16924"/>
    <lineage>
        <taxon>Eukaryota</taxon>
        <taxon>Viridiplantae</taxon>
        <taxon>Streptophyta</taxon>
        <taxon>Embryophyta</taxon>
        <taxon>Tracheophyta</taxon>
        <taxon>Spermatophyta</taxon>
        <taxon>Magnoliopsida</taxon>
        <taxon>eudicotyledons</taxon>
        <taxon>Gunneridae</taxon>
        <taxon>Pentapetalae</taxon>
        <taxon>asterids</taxon>
        <taxon>Cornales</taxon>
        <taxon>Nyssaceae</taxon>
        <taxon>Davidia</taxon>
    </lineage>
</organism>
<name>A0A5B6Z913_DAVIN</name>
<dbReference type="EMBL" id="GHES01009004">
    <property type="protein sequence ID" value="MPA39563.1"/>
    <property type="molecule type" value="Transcribed_RNA"/>
</dbReference>
<proteinExistence type="predicted"/>
<dbReference type="InterPro" id="IPR021916">
    <property type="entry name" value="DUF3527"/>
</dbReference>
<reference evidence="1" key="1">
    <citation type="submission" date="2019-08" db="EMBL/GenBank/DDBJ databases">
        <title>Reference gene set and small RNA set construction with multiple tissues from Davidia involucrata Baill.</title>
        <authorList>
            <person name="Yang H."/>
            <person name="Zhou C."/>
            <person name="Li G."/>
            <person name="Wang J."/>
            <person name="Gao P."/>
            <person name="Wang M."/>
            <person name="Wang R."/>
            <person name="Zhao Y."/>
        </authorList>
    </citation>
    <scope>NUCLEOTIDE SEQUENCE</scope>
    <source>
        <tissue evidence="1">Mixed with DoveR01_LX</tissue>
    </source>
</reference>
<sequence length="632" mass="69320">MENTVVYSEKDDQAKGDSFQSLSKDIEVADDNSLSRRLVKKVKPECVLILNVKESQTRENCIEESLLQTIPGLDNKIPKHIISFDERYLRRCLELIYISASKATSSLNISSNLGFSRAGVLSNSSNTPQIRSRYACDLAKFIVECPLAVGTGNAVISPAGDWFVGKITGCKSMMNILKSPLFRQFGALNSDVNHGRTNLIDVKGEICSDFITSPGGLSISSSQNLEKGTVVLGNHRYGSEPVHKRLVSVSSTNSTLSDQSSSVSAAITQGMLQCTWKAGFPHYVFSIDDQREVYVANLLKAESPDDRVLDYMYMFHSKAVDKKERDIRLDESDIVGKMRVSTSFTLSPNNSEIMETEFVLFGLNDNCAGETKTSSHVLRKNRGLSRKVVEVFKTSLSSKQRASSKFGGTNAILENSSLEPCQDLCNSLHPLGRANLSENHLPPNLELAAIIVKDHLHDNRQEAEIGGWGLKFLKKVGIRQTNASLETSVPSECCLQNTGDCCTSMDILVPAGFHGGPRTRSGGPSSLTERWKSGGRCDCGGWDIGCPLTVLNTRCSEKKAVTPSDTQGECKSFDLFIQGSEQGTAIMKMVNIHDGLYFVHFQSTLSALQSFSIAVAIIHTQNPTLRPKLYRS</sequence>
<dbReference type="PANTHER" id="PTHR31390">
    <property type="entry name" value="EXPRESSED PROTEIN"/>
    <property type="match status" value="1"/>
</dbReference>